<evidence type="ECO:0000313" key="2">
    <source>
        <dbReference type="Proteomes" id="UP001185015"/>
    </source>
</evidence>
<gene>
    <name evidence="1" type="ORF">J2750_001530</name>
</gene>
<keyword evidence="2" id="KW-1185">Reference proteome</keyword>
<proteinExistence type="predicted"/>
<protein>
    <submittedName>
        <fullName evidence="1">Uncharacterized protein</fullName>
    </submittedName>
</protein>
<name>A0AA90TZC9_9EURY</name>
<organism evidence="1 2">
    <name type="scientific">Methanococcoides alaskense</name>
    <dbReference type="NCBI Taxonomy" id="325778"/>
    <lineage>
        <taxon>Archaea</taxon>
        <taxon>Methanobacteriati</taxon>
        <taxon>Methanobacteriota</taxon>
        <taxon>Stenosarchaea group</taxon>
        <taxon>Methanomicrobia</taxon>
        <taxon>Methanosarcinales</taxon>
        <taxon>Methanosarcinaceae</taxon>
        <taxon>Methanococcoides</taxon>
    </lineage>
</organism>
<dbReference type="AlphaFoldDB" id="A0AA90TZC9"/>
<dbReference type="Proteomes" id="UP001185015">
    <property type="component" value="Unassembled WGS sequence"/>
</dbReference>
<sequence>MGVRSHDHARYHRNRFQSDFGESSIGEVAFTPVCRSLVAAIHLLFCSLFVAFS</sequence>
<dbReference type="EMBL" id="JAVDQI010000005">
    <property type="protein sequence ID" value="MDR6223068.1"/>
    <property type="molecule type" value="Genomic_DNA"/>
</dbReference>
<evidence type="ECO:0000313" key="1">
    <source>
        <dbReference type="EMBL" id="MDR6223068.1"/>
    </source>
</evidence>
<dbReference type="RefSeq" id="WP_270095945.1">
    <property type="nucleotide sequence ID" value="NZ_JAQFFK010000003.1"/>
</dbReference>
<reference evidence="1 2" key="1">
    <citation type="submission" date="2023-07" db="EMBL/GenBank/DDBJ databases">
        <title>Genomic Encyclopedia of Type Strains, Phase IV (KMG-IV): sequencing the most valuable type-strain genomes for metagenomic binning, comparative biology and taxonomic classification.</title>
        <authorList>
            <person name="Goeker M."/>
        </authorList>
    </citation>
    <scope>NUCLEOTIDE SEQUENCE [LARGE SCALE GENOMIC DNA]</scope>
    <source>
        <strain evidence="1 2">DSM 17273</strain>
    </source>
</reference>
<accession>A0AA90TZC9</accession>
<comment type="caution">
    <text evidence="1">The sequence shown here is derived from an EMBL/GenBank/DDBJ whole genome shotgun (WGS) entry which is preliminary data.</text>
</comment>